<dbReference type="RefSeq" id="WP_089451344.1">
    <property type="nucleotide sequence ID" value="NZ_NKFA01000006.1"/>
</dbReference>
<proteinExistence type="predicted"/>
<dbReference type="InterPro" id="IPR024079">
    <property type="entry name" value="MetalloPept_cat_dom_sf"/>
</dbReference>
<dbReference type="AlphaFoldDB" id="A0A228IVY8"/>
<protein>
    <recommendedName>
        <fullName evidence="1">Lysine-specific metallo-endopeptidase domain-containing protein</fullName>
    </recommendedName>
</protein>
<gene>
    <name evidence="2" type="ORF">CFB84_16690</name>
</gene>
<organism evidence="2 3">
    <name type="scientific">Burkholderia aenigmatica</name>
    <dbReference type="NCBI Taxonomy" id="2015348"/>
    <lineage>
        <taxon>Bacteria</taxon>
        <taxon>Pseudomonadati</taxon>
        <taxon>Pseudomonadota</taxon>
        <taxon>Betaproteobacteria</taxon>
        <taxon>Burkholderiales</taxon>
        <taxon>Burkholderiaceae</taxon>
        <taxon>Burkholderia</taxon>
        <taxon>Burkholderia cepacia complex</taxon>
    </lineage>
</organism>
<dbReference type="InterPro" id="IPR034108">
    <property type="entry name" value="Pept_M35-like_proteobacteria"/>
</dbReference>
<dbReference type="Pfam" id="PF14521">
    <property type="entry name" value="Aspzincin_M35"/>
    <property type="match status" value="1"/>
</dbReference>
<feature type="domain" description="Lysine-specific metallo-endopeptidase" evidence="1">
    <location>
        <begin position="65"/>
        <end position="221"/>
    </location>
</feature>
<reference evidence="2 3" key="2">
    <citation type="submission" date="2017-08" db="EMBL/GenBank/DDBJ databases">
        <title>WGS of novel Burkholderia cepaca complex species.</title>
        <authorList>
            <person name="Lipuma J."/>
            <person name="Spilker T."/>
        </authorList>
    </citation>
    <scope>NUCLEOTIDE SEQUENCE [LARGE SCALE GENOMIC DNA]</scope>
    <source>
        <strain evidence="2 3">AU17325</strain>
    </source>
</reference>
<dbReference type="Gene3D" id="3.40.390.10">
    <property type="entry name" value="Collagenase (Catalytic Domain)"/>
    <property type="match status" value="1"/>
</dbReference>
<comment type="caution">
    <text evidence="2">The sequence shown here is derived from an EMBL/GenBank/DDBJ whole genome shotgun (WGS) entry which is preliminary data.</text>
</comment>
<dbReference type="CDD" id="cd11007">
    <property type="entry name" value="M35_like_1"/>
    <property type="match status" value="1"/>
</dbReference>
<dbReference type="GO" id="GO:0004222">
    <property type="term" value="F:metalloendopeptidase activity"/>
    <property type="evidence" value="ECO:0007669"/>
    <property type="project" value="InterPro"/>
</dbReference>
<dbReference type="OrthoDB" id="8841651at2"/>
<dbReference type="SUPFAM" id="SSF55486">
    <property type="entry name" value="Metalloproteases ('zincins'), catalytic domain"/>
    <property type="match status" value="1"/>
</dbReference>
<dbReference type="Proteomes" id="UP000214600">
    <property type="component" value="Unassembled WGS sequence"/>
</dbReference>
<dbReference type="InterPro" id="IPR029463">
    <property type="entry name" value="Lys_MEP"/>
</dbReference>
<accession>A0A228IVY8</accession>
<reference evidence="3" key="1">
    <citation type="submission" date="2017-06" db="EMBL/GenBank/DDBJ databases">
        <authorList>
            <person name="LiPuma J."/>
            <person name="Spilker T."/>
        </authorList>
    </citation>
    <scope>NUCLEOTIDE SEQUENCE [LARGE SCALE GENOMIC DNA]</scope>
    <source>
        <strain evidence="3">AU17325</strain>
    </source>
</reference>
<sequence>MSENDYEYVTVHDSAVTNTTQGSKVELFLALNRPPICENMTDAEFRKKVLTLRDEAVKVIAQRIHELSAWKAPAQARVTEWFGVADEVTRATLLNGLGALTTVMNGLTARNFVRSDPGLDRALGCTPNTKNLAGEVAHVCGPDTATHTISINSRFCELPERSAGTLASMQLTIVHECTHFADTFGSLDYKNTYGQFLGRRLAKDEPRMAVRNADNIAWYILCID</sequence>
<name>A0A228IVY8_9BURK</name>
<dbReference type="EMBL" id="NKFA01000006">
    <property type="protein sequence ID" value="OXI46438.1"/>
    <property type="molecule type" value="Genomic_DNA"/>
</dbReference>
<dbReference type="SMART" id="SM01351">
    <property type="entry name" value="Aspzincin_M35"/>
    <property type="match status" value="1"/>
</dbReference>
<evidence type="ECO:0000313" key="3">
    <source>
        <dbReference type="Proteomes" id="UP000214600"/>
    </source>
</evidence>
<evidence type="ECO:0000313" key="2">
    <source>
        <dbReference type="EMBL" id="OXI46438.1"/>
    </source>
</evidence>
<evidence type="ECO:0000259" key="1">
    <source>
        <dbReference type="SMART" id="SM01351"/>
    </source>
</evidence>